<evidence type="ECO:0000313" key="3">
    <source>
        <dbReference type="EMBL" id="CAH0758383.1"/>
    </source>
</evidence>
<dbReference type="Proteomes" id="UP001153714">
    <property type="component" value="Chromosome 3"/>
</dbReference>
<reference evidence="3" key="2">
    <citation type="submission" date="2022-10" db="EMBL/GenBank/DDBJ databases">
        <authorList>
            <consortium name="ENA_rothamsted_submissions"/>
            <consortium name="culmorum"/>
            <person name="King R."/>
        </authorList>
    </citation>
    <scope>NUCLEOTIDE SEQUENCE</scope>
</reference>
<proteinExistence type="predicted"/>
<dbReference type="Gene3D" id="3.10.129.110">
    <property type="entry name" value="Polyketide synthase dehydratase"/>
    <property type="match status" value="1"/>
</dbReference>
<dbReference type="InterPro" id="IPR050091">
    <property type="entry name" value="PKS_NRPS_Biosynth_Enz"/>
</dbReference>
<dbReference type="GO" id="GO:0004312">
    <property type="term" value="F:fatty acid synthase activity"/>
    <property type="evidence" value="ECO:0007669"/>
    <property type="project" value="TreeGrafter"/>
</dbReference>
<dbReference type="PANTHER" id="PTHR43775:SF23">
    <property type="entry name" value="FATTY ACID SYNTHASE 3"/>
    <property type="match status" value="1"/>
</dbReference>
<evidence type="ECO:0000313" key="4">
    <source>
        <dbReference type="Proteomes" id="UP001153714"/>
    </source>
</evidence>
<feature type="domain" description="PKS/mFAS DH" evidence="2">
    <location>
        <begin position="13"/>
        <end position="258"/>
    </location>
</feature>
<dbReference type="Pfam" id="PF21089">
    <property type="entry name" value="PKS_DH_N"/>
    <property type="match status" value="1"/>
</dbReference>
<dbReference type="AlphaFoldDB" id="A0A9P0C990"/>
<evidence type="ECO:0000259" key="2">
    <source>
        <dbReference type="PROSITE" id="PS52019"/>
    </source>
</evidence>
<dbReference type="InterPro" id="IPR042104">
    <property type="entry name" value="PKS_dehydratase_sf"/>
</dbReference>
<feature type="active site" description="Proton acceptor; for dehydratase activity" evidence="1">
    <location>
        <position position="46"/>
    </location>
</feature>
<name>A0A9P0C990_9NEOP</name>
<dbReference type="PROSITE" id="PS52019">
    <property type="entry name" value="PKS_MFAS_DH"/>
    <property type="match status" value="1"/>
</dbReference>
<evidence type="ECO:0000256" key="1">
    <source>
        <dbReference type="PROSITE-ProRule" id="PRU01363"/>
    </source>
</evidence>
<gene>
    <name evidence="3" type="ORF">DIATSA_LOCUS8820</name>
</gene>
<dbReference type="PANTHER" id="PTHR43775">
    <property type="entry name" value="FATTY ACID SYNTHASE"/>
    <property type="match status" value="1"/>
</dbReference>
<dbReference type="OrthoDB" id="329835at2759"/>
<dbReference type="InterPro" id="IPR049900">
    <property type="entry name" value="PKS_mFAS_DH"/>
</dbReference>
<feature type="region of interest" description="N-terminal hotdog fold" evidence="1">
    <location>
        <begin position="13"/>
        <end position="135"/>
    </location>
</feature>
<dbReference type="InterPro" id="IPR049552">
    <property type="entry name" value="PKS_DH_N"/>
</dbReference>
<dbReference type="EMBL" id="OU893334">
    <property type="protein sequence ID" value="CAH0758383.1"/>
    <property type="molecule type" value="Genomic_DNA"/>
</dbReference>
<feature type="active site" description="Proton donor; for dehydratase activity" evidence="1">
    <location>
        <position position="226"/>
    </location>
</feature>
<sequence>MHTVYHSRNMRAWFVYSYRAEKNIQSNERIVKISIFNKNNKYLAGHVINGRNLYPGTGYLVLVWETLGMMMGKLYTEISVVFENVRFQRATKIPEDGNLEFIVMIQKGTGNFEILESGVSIVTGRIYVKKDVGQYYRILPSQPEAAGPNIKHMLTKDFYKELRLRGYQYNGLFRGVIGCNVEGTRGRIAWVNNWVTFMDCMLQLKIIGLDTRDLLVSTRIKKLSIDVNMHYNAISKMSTDSSKHSFEIRVHPNKDVIR</sequence>
<accession>A0A9P0C990</accession>
<protein>
    <recommendedName>
        <fullName evidence="2">PKS/mFAS DH domain-containing protein</fullName>
    </recommendedName>
</protein>
<reference evidence="3" key="1">
    <citation type="submission" date="2021-12" db="EMBL/GenBank/DDBJ databases">
        <authorList>
            <person name="King R."/>
        </authorList>
    </citation>
    <scope>NUCLEOTIDE SEQUENCE</scope>
</reference>
<organism evidence="3 4">
    <name type="scientific">Diatraea saccharalis</name>
    <name type="common">sugarcane borer</name>
    <dbReference type="NCBI Taxonomy" id="40085"/>
    <lineage>
        <taxon>Eukaryota</taxon>
        <taxon>Metazoa</taxon>
        <taxon>Ecdysozoa</taxon>
        <taxon>Arthropoda</taxon>
        <taxon>Hexapoda</taxon>
        <taxon>Insecta</taxon>
        <taxon>Pterygota</taxon>
        <taxon>Neoptera</taxon>
        <taxon>Endopterygota</taxon>
        <taxon>Lepidoptera</taxon>
        <taxon>Glossata</taxon>
        <taxon>Ditrysia</taxon>
        <taxon>Pyraloidea</taxon>
        <taxon>Crambidae</taxon>
        <taxon>Crambinae</taxon>
        <taxon>Diatraea</taxon>
    </lineage>
</organism>
<keyword evidence="4" id="KW-1185">Reference proteome</keyword>
<dbReference type="GO" id="GO:0006633">
    <property type="term" value="P:fatty acid biosynthetic process"/>
    <property type="evidence" value="ECO:0007669"/>
    <property type="project" value="TreeGrafter"/>
</dbReference>
<feature type="region of interest" description="C-terminal hotdog fold" evidence="1">
    <location>
        <begin position="150"/>
        <end position="258"/>
    </location>
</feature>